<dbReference type="Proteomes" id="UP001209878">
    <property type="component" value="Unassembled WGS sequence"/>
</dbReference>
<evidence type="ECO:0000313" key="2">
    <source>
        <dbReference type="Proteomes" id="UP001209878"/>
    </source>
</evidence>
<reference evidence="1" key="1">
    <citation type="journal article" date="2023" name="Mol. Biol. Evol.">
        <title>Third-Generation Sequencing Reveals the Adaptive Role of the Epigenome in Three Deep-Sea Polychaetes.</title>
        <authorList>
            <person name="Perez M."/>
            <person name="Aroh O."/>
            <person name="Sun Y."/>
            <person name="Lan Y."/>
            <person name="Juniper S.K."/>
            <person name="Young C.R."/>
            <person name="Angers B."/>
            <person name="Qian P.Y."/>
        </authorList>
    </citation>
    <scope>NUCLEOTIDE SEQUENCE</scope>
    <source>
        <strain evidence="1">R07B-5</strain>
    </source>
</reference>
<protein>
    <submittedName>
        <fullName evidence="1">Uncharacterized protein</fullName>
    </submittedName>
</protein>
<proteinExistence type="predicted"/>
<organism evidence="1 2">
    <name type="scientific">Ridgeia piscesae</name>
    <name type="common">Tubeworm</name>
    <dbReference type="NCBI Taxonomy" id="27915"/>
    <lineage>
        <taxon>Eukaryota</taxon>
        <taxon>Metazoa</taxon>
        <taxon>Spiralia</taxon>
        <taxon>Lophotrochozoa</taxon>
        <taxon>Annelida</taxon>
        <taxon>Polychaeta</taxon>
        <taxon>Sedentaria</taxon>
        <taxon>Canalipalpata</taxon>
        <taxon>Sabellida</taxon>
        <taxon>Siboglinidae</taxon>
        <taxon>Ridgeia</taxon>
    </lineage>
</organism>
<evidence type="ECO:0000313" key="1">
    <source>
        <dbReference type="EMBL" id="KAK2193253.1"/>
    </source>
</evidence>
<keyword evidence="2" id="KW-1185">Reference proteome</keyword>
<dbReference type="EMBL" id="JAODUO010000015">
    <property type="protein sequence ID" value="KAK2193253.1"/>
    <property type="molecule type" value="Genomic_DNA"/>
</dbReference>
<sequence>MAGGPARHYGTTDEAWYCSFCVILAANRIPRRGSLPRFPAVPCPPSHCPAYSDRLLRVQTDRMPGYVPQRYRYPLQTANNYGWMVMYKDLNPPSPHRRRDIYKVLGWPIPT</sequence>
<dbReference type="AlphaFoldDB" id="A0AAD9UKU9"/>
<comment type="caution">
    <text evidence="1">The sequence shown here is derived from an EMBL/GenBank/DDBJ whole genome shotgun (WGS) entry which is preliminary data.</text>
</comment>
<gene>
    <name evidence="1" type="ORF">NP493_16g06019</name>
</gene>
<accession>A0AAD9UKU9</accession>
<name>A0AAD9UKU9_RIDPI</name>